<protein>
    <submittedName>
        <fullName evidence="1">Uncharacterized protein</fullName>
    </submittedName>
</protein>
<organism evidence="1 2">
    <name type="scientific">Pristionchus pacificus</name>
    <name type="common">Parasitic nematode worm</name>
    <dbReference type="NCBI Taxonomy" id="54126"/>
    <lineage>
        <taxon>Eukaryota</taxon>
        <taxon>Metazoa</taxon>
        <taxon>Ecdysozoa</taxon>
        <taxon>Nematoda</taxon>
        <taxon>Chromadorea</taxon>
        <taxon>Rhabditida</taxon>
        <taxon>Rhabditina</taxon>
        <taxon>Diplogasteromorpha</taxon>
        <taxon>Diplogasteroidea</taxon>
        <taxon>Neodiplogasteridae</taxon>
        <taxon>Pristionchus</taxon>
    </lineage>
</organism>
<dbReference type="EnsemblMetazoa" id="PPA39436.1">
    <property type="protein sequence ID" value="PPA39436.1"/>
    <property type="gene ID" value="WBGene00277805"/>
</dbReference>
<accession>A0A8R1USB9</accession>
<evidence type="ECO:0000313" key="2">
    <source>
        <dbReference type="Proteomes" id="UP000005239"/>
    </source>
</evidence>
<proteinExistence type="predicted"/>
<evidence type="ECO:0000313" key="1">
    <source>
        <dbReference type="EnsemblMetazoa" id="PPA39436.1"/>
    </source>
</evidence>
<accession>A0A2A6D187</accession>
<gene>
    <name evidence="1" type="primary">WBGene00277805</name>
</gene>
<name>A0A2A6D187_PRIPA</name>
<reference evidence="2" key="1">
    <citation type="journal article" date="2008" name="Nat. Genet.">
        <title>The Pristionchus pacificus genome provides a unique perspective on nematode lifestyle and parasitism.</title>
        <authorList>
            <person name="Dieterich C."/>
            <person name="Clifton S.W."/>
            <person name="Schuster L.N."/>
            <person name="Chinwalla A."/>
            <person name="Delehaunty K."/>
            <person name="Dinkelacker I."/>
            <person name="Fulton L."/>
            <person name="Fulton R."/>
            <person name="Godfrey J."/>
            <person name="Minx P."/>
            <person name="Mitreva M."/>
            <person name="Roeseler W."/>
            <person name="Tian H."/>
            <person name="Witte H."/>
            <person name="Yang S.P."/>
            <person name="Wilson R.K."/>
            <person name="Sommer R.J."/>
        </authorList>
    </citation>
    <scope>NUCLEOTIDE SEQUENCE [LARGE SCALE GENOMIC DNA]</scope>
    <source>
        <strain evidence="2">PS312</strain>
    </source>
</reference>
<keyword evidence="2" id="KW-1185">Reference proteome</keyword>
<reference evidence="1" key="2">
    <citation type="submission" date="2022-06" db="UniProtKB">
        <authorList>
            <consortium name="EnsemblMetazoa"/>
        </authorList>
    </citation>
    <scope>IDENTIFICATION</scope>
    <source>
        <strain evidence="1">PS312</strain>
    </source>
</reference>
<dbReference type="AlphaFoldDB" id="A0A2A6D187"/>
<dbReference type="Proteomes" id="UP000005239">
    <property type="component" value="Unassembled WGS sequence"/>
</dbReference>
<sequence>MALRRNLSALILTVFVVELVMILSVGNVIPIKEIIFNTTETVHKENTEESTFFSSLLTLISHFAYTAFRVFCPTESLIFNKLWQMMLHEEFGNVVYNPTVLKSLMALRRNLSALILTVFVVELVMILSVGNIIPIKEIIFNTTETVHKENTEESTFFSSLLSLISHFAYTAFRVFCPTESLIFNKLWQMMLHVSCGVITYLILFIADACVFLIMFSHTGDEYNRFIDAVEAQTIPFPY</sequence>